<comment type="caution">
    <text evidence="2">The sequence shown here is derived from an EMBL/GenBank/DDBJ whole genome shotgun (WGS) entry which is preliminary data.</text>
</comment>
<gene>
    <name evidence="2" type="ORF">T12_7527</name>
</gene>
<dbReference type="EMBL" id="JYDQ01000533">
    <property type="protein sequence ID" value="KRY07177.1"/>
    <property type="molecule type" value="Genomic_DNA"/>
</dbReference>
<accession>A0A0V0Z3T0</accession>
<protein>
    <submittedName>
        <fullName evidence="2">Uncharacterized protein</fullName>
    </submittedName>
</protein>
<dbReference type="Proteomes" id="UP000054783">
    <property type="component" value="Unassembled WGS sequence"/>
</dbReference>
<sequence>MHRWEDSGKPSNGNHPVDDAHQEFARMMEKFEDSLSFDGKRYQVGLPFSGDQSDLPVNFKQAIRRLRAVKRRLAGSDKDSLDYTRLG</sequence>
<dbReference type="AlphaFoldDB" id="A0A0V0Z3T0"/>
<keyword evidence="3" id="KW-1185">Reference proteome</keyword>
<evidence type="ECO:0000313" key="3">
    <source>
        <dbReference type="Proteomes" id="UP000054783"/>
    </source>
</evidence>
<name>A0A0V0Z3T0_9BILA</name>
<reference evidence="2 3" key="1">
    <citation type="submission" date="2015-01" db="EMBL/GenBank/DDBJ databases">
        <title>Evolution of Trichinella species and genotypes.</title>
        <authorList>
            <person name="Korhonen P.K."/>
            <person name="Edoardo P."/>
            <person name="Giuseppe L.R."/>
            <person name="Gasser R.B."/>
        </authorList>
    </citation>
    <scope>NUCLEOTIDE SEQUENCE [LARGE SCALE GENOMIC DNA]</scope>
    <source>
        <strain evidence="2">ISS2496</strain>
    </source>
</reference>
<feature type="region of interest" description="Disordered" evidence="1">
    <location>
        <begin position="1"/>
        <end position="21"/>
    </location>
</feature>
<proteinExistence type="predicted"/>
<evidence type="ECO:0000256" key="1">
    <source>
        <dbReference type="SAM" id="MobiDB-lite"/>
    </source>
</evidence>
<organism evidence="2 3">
    <name type="scientific">Trichinella patagoniensis</name>
    <dbReference type="NCBI Taxonomy" id="990121"/>
    <lineage>
        <taxon>Eukaryota</taxon>
        <taxon>Metazoa</taxon>
        <taxon>Ecdysozoa</taxon>
        <taxon>Nematoda</taxon>
        <taxon>Enoplea</taxon>
        <taxon>Dorylaimia</taxon>
        <taxon>Trichinellida</taxon>
        <taxon>Trichinellidae</taxon>
        <taxon>Trichinella</taxon>
    </lineage>
</organism>
<evidence type="ECO:0000313" key="2">
    <source>
        <dbReference type="EMBL" id="KRY07177.1"/>
    </source>
</evidence>